<dbReference type="InterPro" id="IPR002110">
    <property type="entry name" value="Ankyrin_rpt"/>
</dbReference>
<dbReference type="InterPro" id="IPR051631">
    <property type="entry name" value="Ankyrin-KH/SAM_domain"/>
</dbReference>
<dbReference type="PROSITE" id="PS50297">
    <property type="entry name" value="ANK_REP_REGION"/>
    <property type="match status" value="6"/>
</dbReference>
<dbReference type="Proteomes" id="UP001280581">
    <property type="component" value="Unassembled WGS sequence"/>
</dbReference>
<evidence type="ECO:0000256" key="2">
    <source>
        <dbReference type="ARBA" id="ARBA00023043"/>
    </source>
</evidence>
<sequence>MFLEIGVDINVDAADLFTGSDCPYGTPLYRACEGLHEELVLFLINQGADVNLRCSNYGCQYALSMAAEKGHERIVRALLSAGADIDAVGERTSHPKTALSAASGEGHISVVRLLLEHGADINVRYQYYWCLNGKTYNGSPLILPVCHGDTPMVKLLLEHGVDTNISDSIRGNILQAAVDGNEEIMTLLLDTGLDVNAQSEHYLERRNPISTVRSSALYIAAIQGRTEMVNLLLERGADVNLSGGAHGSALCAAVSKGHESIVEALTRERNTKADQKQNRVSSIDDFNKSRALCLAAELGHVEVAKLLLERGAGAKGEELLYNKALVTAAYRYHQSRREMVILLLKRRRDWTVWNLSSYNTLFETTTDSELYDIVELLIEVGASFEKALERGEAMPQDERVLRIVSEVISNQSAVRIWLDDFNHDD</sequence>
<evidence type="ECO:0000313" key="5">
    <source>
        <dbReference type="Proteomes" id="UP001280581"/>
    </source>
</evidence>
<keyword evidence="5" id="KW-1185">Reference proteome</keyword>
<keyword evidence="1" id="KW-0677">Repeat</keyword>
<feature type="repeat" description="ANK" evidence="3">
    <location>
        <begin position="94"/>
        <end position="126"/>
    </location>
</feature>
<dbReference type="Gene3D" id="1.25.40.20">
    <property type="entry name" value="Ankyrin repeat-containing domain"/>
    <property type="match status" value="3"/>
</dbReference>
<dbReference type="EMBL" id="WVTA01000003">
    <property type="protein sequence ID" value="KAK3214918.1"/>
    <property type="molecule type" value="Genomic_DNA"/>
</dbReference>
<evidence type="ECO:0000313" key="4">
    <source>
        <dbReference type="EMBL" id="KAK3214918.1"/>
    </source>
</evidence>
<dbReference type="PANTHER" id="PTHR23206:SF8">
    <property type="entry name" value="ANKYRIN REPEAT AND KH DOMAIN-CONTAINING 1"/>
    <property type="match status" value="1"/>
</dbReference>
<dbReference type="Pfam" id="PF12796">
    <property type="entry name" value="Ank_2"/>
    <property type="match status" value="3"/>
</dbReference>
<gene>
    <name evidence="4" type="ORF">GRF29_19g1623028</name>
</gene>
<evidence type="ECO:0008006" key="6">
    <source>
        <dbReference type="Google" id="ProtNLM"/>
    </source>
</evidence>
<keyword evidence="2 3" id="KW-0040">ANK repeat</keyword>
<dbReference type="PANTHER" id="PTHR23206">
    <property type="entry name" value="MASK PROTEIN"/>
    <property type="match status" value="1"/>
</dbReference>
<feature type="repeat" description="ANK" evidence="3">
    <location>
        <begin position="212"/>
        <end position="244"/>
    </location>
</feature>
<feature type="repeat" description="ANK" evidence="3">
    <location>
        <begin position="136"/>
        <end position="168"/>
    </location>
</feature>
<protein>
    <recommendedName>
        <fullName evidence="6">Ankyrin</fullName>
    </recommendedName>
</protein>
<feature type="repeat" description="ANK" evidence="3">
    <location>
        <begin position="287"/>
        <end position="319"/>
    </location>
</feature>
<accession>A0AAN6M388</accession>
<evidence type="ECO:0000256" key="3">
    <source>
        <dbReference type="PROSITE-ProRule" id="PRU00023"/>
    </source>
</evidence>
<proteinExistence type="predicted"/>
<feature type="repeat" description="ANK" evidence="3">
    <location>
        <begin position="62"/>
        <end position="90"/>
    </location>
</feature>
<organism evidence="4 5">
    <name type="scientific">Pseudopithomyces chartarum</name>
    <dbReference type="NCBI Taxonomy" id="1892770"/>
    <lineage>
        <taxon>Eukaryota</taxon>
        <taxon>Fungi</taxon>
        <taxon>Dikarya</taxon>
        <taxon>Ascomycota</taxon>
        <taxon>Pezizomycotina</taxon>
        <taxon>Dothideomycetes</taxon>
        <taxon>Pleosporomycetidae</taxon>
        <taxon>Pleosporales</taxon>
        <taxon>Massarineae</taxon>
        <taxon>Didymosphaeriaceae</taxon>
        <taxon>Pseudopithomyces</taxon>
    </lineage>
</organism>
<name>A0AAN6M388_9PLEO</name>
<reference evidence="4 5" key="1">
    <citation type="submission" date="2021-02" db="EMBL/GenBank/DDBJ databases">
        <title>Genome assembly of Pseudopithomyces chartarum.</title>
        <authorList>
            <person name="Jauregui R."/>
            <person name="Singh J."/>
            <person name="Voisey C."/>
        </authorList>
    </citation>
    <scope>NUCLEOTIDE SEQUENCE [LARGE SCALE GENOMIC DNA]</scope>
    <source>
        <strain evidence="4 5">AGR01</strain>
    </source>
</reference>
<dbReference type="AlphaFoldDB" id="A0AAN6M388"/>
<dbReference type="SUPFAM" id="SSF48403">
    <property type="entry name" value="Ankyrin repeat"/>
    <property type="match status" value="2"/>
</dbReference>
<comment type="caution">
    <text evidence="4">The sequence shown here is derived from an EMBL/GenBank/DDBJ whole genome shotgun (WGS) entry which is preliminary data.</text>
</comment>
<dbReference type="SMART" id="SM00248">
    <property type="entry name" value="ANK"/>
    <property type="match status" value="9"/>
</dbReference>
<dbReference type="PROSITE" id="PS50088">
    <property type="entry name" value="ANK_REPEAT"/>
    <property type="match status" value="6"/>
</dbReference>
<feature type="repeat" description="ANK" evidence="3">
    <location>
        <begin position="26"/>
        <end position="55"/>
    </location>
</feature>
<dbReference type="InterPro" id="IPR036770">
    <property type="entry name" value="Ankyrin_rpt-contain_sf"/>
</dbReference>
<evidence type="ECO:0000256" key="1">
    <source>
        <dbReference type="ARBA" id="ARBA00022737"/>
    </source>
</evidence>